<protein>
    <submittedName>
        <fullName evidence="8">Sugar ABC transporter ATP-binding protein</fullName>
    </submittedName>
</protein>
<dbReference type="InterPro" id="IPR027417">
    <property type="entry name" value="P-loop_NTPase"/>
</dbReference>
<dbReference type="Proteomes" id="UP001208935">
    <property type="component" value="Unassembled WGS sequence"/>
</dbReference>
<name>A0ABT3KRF5_9BURK</name>
<evidence type="ECO:0000259" key="7">
    <source>
        <dbReference type="PROSITE" id="PS50893"/>
    </source>
</evidence>
<dbReference type="PANTHER" id="PTHR43790:SF9">
    <property type="entry name" value="GALACTOFURANOSE TRANSPORTER ATP-BINDING PROTEIN YTFR"/>
    <property type="match status" value="1"/>
</dbReference>
<evidence type="ECO:0000256" key="5">
    <source>
        <dbReference type="ARBA" id="ARBA00022741"/>
    </source>
</evidence>
<sequence>MRTDAHPLRPEVLSVRHLAKTFAPNAVALSDASLTIRSGEVHGLLGANGAGKSTLMKIIAGAHPPDAGEIVLDGRALRLRSPQDARRAGIAMIYQELDLVPQLSVEENLLLGHAPRRRGLIDAPARRALALRALERVGAGFGPQTRVENLSVAQQQLTAIARALTTRARLIVMDEPSAALNEREVAKVFEVIRDLARNDVAVLYVSHRLHEIRSLCERATVLRGGRTVATWRLADVDERTLVAAVVGAQRTLPERAPDPGSRAQGAVALHVHTLDGPNGLAIEDLRVHQGEIVGLTGLNGSGRSSLLRTLFGDGRFRGRVTLHGRPYAPRSPREAIARGVGLVPESRKTQGLVLDAPVFINACLPFLRRKTLLQRSALKERAARVLKNLGTCLSHVEQPVRQLSGGNQQKVVFAKWLIAGSRLLLLDEPGRGLDMGAKADLYALARQLADEQGAAIVVASSELDELYAHCDRIWVMHEGRNVACFDPKTTRREQVLHTTILGQKA</sequence>
<feature type="domain" description="ABC transporter" evidence="7">
    <location>
        <begin position="261"/>
        <end position="503"/>
    </location>
</feature>
<dbReference type="GeneID" id="77321332"/>
<keyword evidence="1" id="KW-0813">Transport</keyword>
<proteinExistence type="predicted"/>
<evidence type="ECO:0000256" key="2">
    <source>
        <dbReference type="ARBA" id="ARBA00022475"/>
    </source>
</evidence>
<evidence type="ECO:0000313" key="8">
    <source>
        <dbReference type="EMBL" id="MCW5320893.1"/>
    </source>
</evidence>
<dbReference type="PROSITE" id="PS00211">
    <property type="entry name" value="ABC_TRANSPORTER_1"/>
    <property type="match status" value="1"/>
</dbReference>
<reference evidence="9" key="1">
    <citation type="submission" date="2023-07" db="EMBL/GenBank/DDBJ databases">
        <title>Verminephrobacter genomes.</title>
        <authorList>
            <person name="Lund M.B."/>
        </authorList>
    </citation>
    <scope>NUCLEOTIDE SEQUENCE [LARGE SCALE GENOMIC DNA]</scope>
    <source>
        <strain evidence="9">AtM5-05</strain>
    </source>
</reference>
<dbReference type="InterPro" id="IPR050107">
    <property type="entry name" value="ABC_carbohydrate_import_ATPase"/>
</dbReference>
<dbReference type="Gene3D" id="3.40.50.300">
    <property type="entry name" value="P-loop containing nucleotide triphosphate hydrolases"/>
    <property type="match status" value="2"/>
</dbReference>
<evidence type="ECO:0000256" key="1">
    <source>
        <dbReference type="ARBA" id="ARBA00022448"/>
    </source>
</evidence>
<dbReference type="Pfam" id="PF00005">
    <property type="entry name" value="ABC_tran"/>
    <property type="match status" value="2"/>
</dbReference>
<dbReference type="EMBL" id="QZCW01000001">
    <property type="protein sequence ID" value="MCW5320893.1"/>
    <property type="molecule type" value="Genomic_DNA"/>
</dbReference>
<dbReference type="GO" id="GO:0005524">
    <property type="term" value="F:ATP binding"/>
    <property type="evidence" value="ECO:0007669"/>
    <property type="project" value="UniProtKB-KW"/>
</dbReference>
<evidence type="ECO:0000313" key="9">
    <source>
        <dbReference type="Proteomes" id="UP001208935"/>
    </source>
</evidence>
<dbReference type="InterPro" id="IPR003439">
    <property type="entry name" value="ABC_transporter-like_ATP-bd"/>
</dbReference>
<keyword evidence="9" id="KW-1185">Reference proteome</keyword>
<accession>A0ABT3KRF5</accession>
<organism evidence="8 9">
    <name type="scientific">Verminephrobacter aporrectodeae subsp. tuberculatae</name>
    <dbReference type="NCBI Taxonomy" id="1110392"/>
    <lineage>
        <taxon>Bacteria</taxon>
        <taxon>Pseudomonadati</taxon>
        <taxon>Pseudomonadota</taxon>
        <taxon>Betaproteobacteria</taxon>
        <taxon>Burkholderiales</taxon>
        <taxon>Comamonadaceae</taxon>
        <taxon>Verminephrobacter</taxon>
    </lineage>
</organism>
<dbReference type="InterPro" id="IPR003593">
    <property type="entry name" value="AAA+_ATPase"/>
</dbReference>
<keyword evidence="3" id="KW-0762">Sugar transport</keyword>
<comment type="caution">
    <text evidence="8">The sequence shown here is derived from an EMBL/GenBank/DDBJ whole genome shotgun (WGS) entry which is preliminary data.</text>
</comment>
<dbReference type="PANTHER" id="PTHR43790">
    <property type="entry name" value="CARBOHYDRATE TRANSPORT ATP-BINDING PROTEIN MG119-RELATED"/>
    <property type="match status" value="1"/>
</dbReference>
<keyword evidence="4" id="KW-0677">Repeat</keyword>
<dbReference type="RefSeq" id="WP_265281535.1">
    <property type="nucleotide sequence ID" value="NZ_QZCW01000001.1"/>
</dbReference>
<dbReference type="SUPFAM" id="SSF52540">
    <property type="entry name" value="P-loop containing nucleoside triphosphate hydrolases"/>
    <property type="match status" value="2"/>
</dbReference>
<evidence type="ECO:0000256" key="3">
    <source>
        <dbReference type="ARBA" id="ARBA00022597"/>
    </source>
</evidence>
<dbReference type="CDD" id="cd03215">
    <property type="entry name" value="ABC_Carb_Monos_II"/>
    <property type="match status" value="1"/>
</dbReference>
<feature type="domain" description="ABC transporter" evidence="7">
    <location>
        <begin position="13"/>
        <end position="249"/>
    </location>
</feature>
<dbReference type="PROSITE" id="PS50893">
    <property type="entry name" value="ABC_TRANSPORTER_2"/>
    <property type="match status" value="2"/>
</dbReference>
<dbReference type="SMART" id="SM00382">
    <property type="entry name" value="AAA"/>
    <property type="match status" value="2"/>
</dbReference>
<dbReference type="InterPro" id="IPR017871">
    <property type="entry name" value="ABC_transporter-like_CS"/>
</dbReference>
<keyword evidence="2" id="KW-0472">Membrane</keyword>
<evidence type="ECO:0000256" key="4">
    <source>
        <dbReference type="ARBA" id="ARBA00022737"/>
    </source>
</evidence>
<keyword evidence="6 8" id="KW-0067">ATP-binding</keyword>
<dbReference type="CDD" id="cd03216">
    <property type="entry name" value="ABC_Carb_Monos_I"/>
    <property type="match status" value="1"/>
</dbReference>
<evidence type="ECO:0000256" key="6">
    <source>
        <dbReference type="ARBA" id="ARBA00022840"/>
    </source>
</evidence>
<keyword evidence="2" id="KW-1003">Cell membrane</keyword>
<keyword evidence="5" id="KW-0547">Nucleotide-binding</keyword>
<gene>
    <name evidence="8" type="ORF">D5039_06870</name>
</gene>